<sequence length="137" mass="15008">MVGGAFSLLATLANMCVCSVHMVYRRIRLPNICESDSRKNRRLLRGRILGDLFVDRHSNTWSPCLLLVPDQINSTGMTTYLNQSNHSGGCDWAACWRSRFRADPGPGPSFPPSSVESKQLYGSVATNPASHAAGVQQ</sequence>
<keyword evidence="2" id="KW-0732">Signal</keyword>
<dbReference type="Proteomes" id="UP000253729">
    <property type="component" value="Unassembled WGS sequence"/>
</dbReference>
<evidence type="ECO:0000256" key="1">
    <source>
        <dbReference type="SAM" id="MobiDB-lite"/>
    </source>
</evidence>
<evidence type="ECO:0000313" key="3">
    <source>
        <dbReference type="EMBL" id="RDH35775.1"/>
    </source>
</evidence>
<dbReference type="EMBL" id="KZ852039">
    <property type="protein sequence ID" value="RDH35775.1"/>
    <property type="molecule type" value="Genomic_DNA"/>
</dbReference>
<gene>
    <name evidence="3" type="ORF">BDQ94DRAFT_185796</name>
</gene>
<keyword evidence="4" id="KW-1185">Reference proteome</keyword>
<protein>
    <submittedName>
        <fullName evidence="3">Uncharacterized protein</fullName>
    </submittedName>
</protein>
<dbReference type="AlphaFoldDB" id="A0A3F3Q9H0"/>
<proteinExistence type="predicted"/>
<feature type="chain" id="PRO_5017568572" evidence="2">
    <location>
        <begin position="19"/>
        <end position="137"/>
    </location>
</feature>
<accession>A0A3F3Q9H0</accession>
<feature type="compositionally biased region" description="Polar residues" evidence="1">
    <location>
        <begin position="124"/>
        <end position="137"/>
    </location>
</feature>
<name>A0A3F3Q9H0_9EURO</name>
<evidence type="ECO:0000313" key="4">
    <source>
        <dbReference type="Proteomes" id="UP000253729"/>
    </source>
</evidence>
<dbReference type="GeneID" id="38143334"/>
<dbReference type="RefSeq" id="XP_026628797.1">
    <property type="nucleotide sequence ID" value="XM_026774978.1"/>
</dbReference>
<reference evidence="3 4" key="1">
    <citation type="submission" date="2018-07" db="EMBL/GenBank/DDBJ databases">
        <title>The genomes of Aspergillus section Nigri reveals drivers in fungal speciation.</title>
        <authorList>
            <consortium name="DOE Joint Genome Institute"/>
            <person name="Vesth T.C."/>
            <person name="Nybo J."/>
            <person name="Theobald S."/>
            <person name="Brandl J."/>
            <person name="Frisvad J.C."/>
            <person name="Nielsen K.F."/>
            <person name="Lyhne E.K."/>
            <person name="Kogle M.E."/>
            <person name="Kuo A."/>
            <person name="Riley R."/>
            <person name="Clum A."/>
            <person name="Nolan M."/>
            <person name="Lipzen A."/>
            <person name="Salamov A."/>
            <person name="Henrissat B."/>
            <person name="Wiebenga A."/>
            <person name="De vries R.P."/>
            <person name="Grigoriev I.V."/>
            <person name="Mortensen U.H."/>
            <person name="Andersen M.R."/>
            <person name="Baker S.E."/>
        </authorList>
    </citation>
    <scope>NUCLEOTIDE SEQUENCE [LARGE SCALE GENOMIC DNA]</scope>
    <source>
        <strain evidence="3 4">CBS 139.54b</strain>
    </source>
</reference>
<organism evidence="3 4">
    <name type="scientific">Aspergillus welwitschiae</name>
    <dbReference type="NCBI Taxonomy" id="1341132"/>
    <lineage>
        <taxon>Eukaryota</taxon>
        <taxon>Fungi</taxon>
        <taxon>Dikarya</taxon>
        <taxon>Ascomycota</taxon>
        <taxon>Pezizomycotina</taxon>
        <taxon>Eurotiomycetes</taxon>
        <taxon>Eurotiomycetidae</taxon>
        <taxon>Eurotiales</taxon>
        <taxon>Aspergillaceae</taxon>
        <taxon>Aspergillus</taxon>
        <taxon>Aspergillus subgen. Circumdati</taxon>
    </lineage>
</organism>
<feature type="region of interest" description="Disordered" evidence="1">
    <location>
        <begin position="105"/>
        <end position="137"/>
    </location>
</feature>
<feature type="signal peptide" evidence="2">
    <location>
        <begin position="1"/>
        <end position="18"/>
    </location>
</feature>
<evidence type="ECO:0000256" key="2">
    <source>
        <dbReference type="SAM" id="SignalP"/>
    </source>
</evidence>